<dbReference type="Proteomes" id="UP000070442">
    <property type="component" value="Unassembled WGS sequence"/>
</dbReference>
<comment type="caution">
    <text evidence="1">The sequence shown here is derived from an EMBL/GenBank/DDBJ whole genome shotgun (WGS) entry which is preliminary data.</text>
</comment>
<dbReference type="AlphaFoldDB" id="A0A134AC26"/>
<protein>
    <submittedName>
        <fullName evidence="1">Uncharacterized protein</fullName>
    </submittedName>
</protein>
<reference evidence="2" key="1">
    <citation type="submission" date="2016-01" db="EMBL/GenBank/DDBJ databases">
        <authorList>
            <person name="Mitreva M."/>
            <person name="Pepin K.H."/>
            <person name="Mihindukulasuriya K.A."/>
            <person name="Fulton R."/>
            <person name="Fronick C."/>
            <person name="O'Laughlin M."/>
            <person name="Miner T."/>
            <person name="Herter B."/>
            <person name="Rosa B.A."/>
            <person name="Cordes M."/>
            <person name="Tomlinson C."/>
            <person name="Wollam A."/>
            <person name="Palsikar V.B."/>
            <person name="Mardis E.R."/>
            <person name="Wilson R.K."/>
        </authorList>
    </citation>
    <scope>NUCLEOTIDE SEQUENCE [LARGE SCALE GENOMIC DNA]</scope>
    <source>
        <strain evidence="2">DNF00729</strain>
    </source>
</reference>
<evidence type="ECO:0000313" key="1">
    <source>
        <dbReference type="EMBL" id="KXB65256.1"/>
    </source>
</evidence>
<keyword evidence="2" id="KW-1185">Reference proteome</keyword>
<dbReference type="EMBL" id="LSDG01000045">
    <property type="protein sequence ID" value="KXB65256.1"/>
    <property type="molecule type" value="Genomic_DNA"/>
</dbReference>
<dbReference type="STRING" id="755172.HMPREF1863_01764"/>
<name>A0A134AC26_9FIRM</name>
<accession>A0A134AC26</accession>
<dbReference type="PATRIC" id="fig|755172.3.peg.1724"/>
<proteinExistence type="predicted"/>
<sequence>MPFFHPLHFKKRIAVQAFCLQQEERNLLVPLSMAFQLSSLFILSKAVLKI</sequence>
<evidence type="ECO:0000313" key="2">
    <source>
        <dbReference type="Proteomes" id="UP000070442"/>
    </source>
</evidence>
<organism evidence="1 2">
    <name type="scientific">Aedoeadaptatus coxii</name>
    <dbReference type="NCBI Taxonomy" id="755172"/>
    <lineage>
        <taxon>Bacteria</taxon>
        <taxon>Bacillati</taxon>
        <taxon>Bacillota</taxon>
        <taxon>Tissierellia</taxon>
        <taxon>Tissierellales</taxon>
        <taxon>Peptoniphilaceae</taxon>
        <taxon>Aedoeadaptatus</taxon>
    </lineage>
</organism>
<gene>
    <name evidence="1" type="ORF">HMPREF1863_01764</name>
</gene>